<dbReference type="RefSeq" id="WP_127341988.1">
    <property type="nucleotide sequence ID" value="NZ_RJJX01000001.1"/>
</dbReference>
<protein>
    <recommendedName>
        <fullName evidence="4">PKD domain-containing protein</fullName>
    </recommendedName>
</protein>
<reference evidence="2 3" key="1">
    <citation type="submission" date="2018-11" db="EMBL/GenBank/DDBJ databases">
        <title>Parancylomarina longa gen. nov., sp. nov., isolated from sediments of southern Okinawa.</title>
        <authorList>
            <person name="Fu T."/>
        </authorList>
    </citation>
    <scope>NUCLEOTIDE SEQUENCE [LARGE SCALE GENOMIC DNA]</scope>
    <source>
        <strain evidence="2 3">T3-2 S1-C</strain>
    </source>
</reference>
<keyword evidence="3" id="KW-1185">Reference proteome</keyword>
<dbReference type="OrthoDB" id="1195727at2"/>
<dbReference type="Proteomes" id="UP000282985">
    <property type="component" value="Unassembled WGS sequence"/>
</dbReference>
<evidence type="ECO:0000313" key="2">
    <source>
        <dbReference type="EMBL" id="RUT79849.1"/>
    </source>
</evidence>
<sequence length="594" mass="66234">MKKSTLLFAMLLVALSFVSCSKDTPVIDPKPDPIITPKITLKGVTYTKTEGEVFNYEVEWSATANAAYTMIIENGAGQTFTFKSLQPNINYKKEITYSELGEFELVMKLTDLKGGTISTIQSVVVDDKTPGISASLQYASTQASIDAGIVINTQTISLKITVNSKNGVSTLKIDNGEGEVKEPSYNFESGVEYSEFITYSTPGQKSLTLTATDDKGNVGTRALTLAVEDRTPSIQTWESEATGVTIKNDIATAYNYKFKLNSKTFEDKIFKATIKINGEVKIEKEGLASEKEAIFDYSFETYGTYDVVVDVLDSDGNLNTQSMEVVIDERVTPTSNDPYGLFTQWYVHENLGKSRNDFYGSGDLSLDPIEIYRDVNRDGVYNSEDDAEIAKGKNSVWYKLAHDFQSPELTVEQRRDFINRTVALSGSLFLRKEMPGWSCNEYSYQHLINIAGSEYYDHLILALTQNLDPQFTDKHNGLFNLPVFIVVTYVAGEYGGPHSIIGFVVGDDLEHNPEKSLHFIDGATMQVVTPGSLFMKADITIKIEKYDKYYEDTDSGIISYMGLRRILSYTTHADGTLTYISKNDQIKSLQKPVR</sequence>
<comment type="caution">
    <text evidence="2">The sequence shown here is derived from an EMBL/GenBank/DDBJ whole genome shotgun (WGS) entry which is preliminary data.</text>
</comment>
<keyword evidence="1" id="KW-0732">Signal</keyword>
<accession>A0A434AYZ9</accession>
<name>A0A434AYZ9_9BACT</name>
<evidence type="ECO:0000256" key="1">
    <source>
        <dbReference type="SAM" id="SignalP"/>
    </source>
</evidence>
<gene>
    <name evidence="2" type="ORF">DLK05_00390</name>
</gene>
<evidence type="ECO:0000313" key="3">
    <source>
        <dbReference type="Proteomes" id="UP000282985"/>
    </source>
</evidence>
<dbReference type="AlphaFoldDB" id="A0A434AYZ9"/>
<evidence type="ECO:0008006" key="4">
    <source>
        <dbReference type="Google" id="ProtNLM"/>
    </source>
</evidence>
<organism evidence="2 3">
    <name type="scientific">Ancylomarina longa</name>
    <dbReference type="NCBI Taxonomy" id="2487017"/>
    <lineage>
        <taxon>Bacteria</taxon>
        <taxon>Pseudomonadati</taxon>
        <taxon>Bacteroidota</taxon>
        <taxon>Bacteroidia</taxon>
        <taxon>Marinilabiliales</taxon>
        <taxon>Marinifilaceae</taxon>
        <taxon>Ancylomarina</taxon>
    </lineage>
</organism>
<proteinExistence type="predicted"/>
<feature type="chain" id="PRO_5019231610" description="PKD domain-containing protein" evidence="1">
    <location>
        <begin position="22"/>
        <end position="594"/>
    </location>
</feature>
<dbReference type="EMBL" id="RJJX01000001">
    <property type="protein sequence ID" value="RUT79849.1"/>
    <property type="molecule type" value="Genomic_DNA"/>
</dbReference>
<dbReference type="PROSITE" id="PS51257">
    <property type="entry name" value="PROKAR_LIPOPROTEIN"/>
    <property type="match status" value="1"/>
</dbReference>
<feature type="signal peptide" evidence="1">
    <location>
        <begin position="1"/>
        <end position="21"/>
    </location>
</feature>